<comment type="caution">
    <text evidence="4">The sequence shown here is derived from an EMBL/GenBank/DDBJ whole genome shotgun (WGS) entry which is preliminary data.</text>
</comment>
<gene>
    <name evidence="4" type="ORF">PTZ04_21750</name>
</gene>
<reference evidence="4 5" key="1">
    <citation type="submission" date="2023-02" db="EMBL/GenBank/DDBJ databases">
        <title>Comparative genome analysis of Eubacterium limosum species.</title>
        <authorList>
            <person name="Bak J.E."/>
        </authorList>
    </citation>
    <scope>NUCLEOTIDE SEQUENCE [LARGE SCALE GENOMIC DNA]</scope>
    <source>
        <strain evidence="4 5">KGMB01548</strain>
    </source>
</reference>
<accession>A0ABT5UVB3</accession>
<dbReference type="PANTHER" id="PTHR13778:SF47">
    <property type="entry name" value="LIPOPOLYSACCHARIDE 1,3-GALACTOSYLTRANSFERASE"/>
    <property type="match status" value="1"/>
</dbReference>
<dbReference type="Pfam" id="PF01501">
    <property type="entry name" value="Glyco_transf_8"/>
    <property type="match status" value="1"/>
</dbReference>
<dbReference type="CDD" id="cd04194">
    <property type="entry name" value="GT8_A4GalT_like"/>
    <property type="match status" value="1"/>
</dbReference>
<evidence type="ECO:0000256" key="2">
    <source>
        <dbReference type="ARBA" id="ARBA00022679"/>
    </source>
</evidence>
<organism evidence="4 5">
    <name type="scientific">Eubacterium limosum</name>
    <dbReference type="NCBI Taxonomy" id="1736"/>
    <lineage>
        <taxon>Bacteria</taxon>
        <taxon>Bacillati</taxon>
        <taxon>Bacillota</taxon>
        <taxon>Clostridia</taxon>
        <taxon>Eubacteriales</taxon>
        <taxon>Eubacteriaceae</taxon>
        <taxon>Eubacterium</taxon>
    </lineage>
</organism>
<sequence>MEKVYIAYACDDNYIEQTGISLISLFENNKHIKKLEVFIIDDGIEKKNIIKIINLANSYNRKLNIIPFDNLCSDLCISHSGRHIRTIYAKIFFGRLDNKIKKILYLDSDVVINDKIDEFWNTDLTNYLVAGVETISSDELKSKIGLKSKHPQINDGVLLMNLEAWRKNNIEAQCIEYINKWKGMPPVLSEGTISYICRDRILLVNPKFNLSSAFFYMKTKDIEKSIKKNYYSQNVLDKATQKPVIIHYLCGFYNRPWNKGCTHPLKNRYLYYKSLSPWKDKKLGKKKLPLKLRIVGVLFQLLPYEKFLKLQRSVNKISKE</sequence>
<keyword evidence="5" id="KW-1185">Reference proteome</keyword>
<dbReference type="InterPro" id="IPR050748">
    <property type="entry name" value="Glycosyltrans_8_dom-fam"/>
</dbReference>
<name>A0ABT5UVB3_EUBLI</name>
<dbReference type="InterPro" id="IPR029044">
    <property type="entry name" value="Nucleotide-diphossugar_trans"/>
</dbReference>
<dbReference type="RefSeq" id="WP_227209536.1">
    <property type="nucleotide sequence ID" value="NZ_JAJCLO010000037.1"/>
</dbReference>
<dbReference type="Gene3D" id="3.90.550.10">
    <property type="entry name" value="Spore Coat Polysaccharide Biosynthesis Protein SpsA, Chain A"/>
    <property type="match status" value="1"/>
</dbReference>
<dbReference type="SUPFAM" id="SSF53448">
    <property type="entry name" value="Nucleotide-diphospho-sugar transferases"/>
    <property type="match status" value="1"/>
</dbReference>
<dbReference type="PANTHER" id="PTHR13778">
    <property type="entry name" value="GLYCOSYLTRANSFERASE 8 DOMAIN-CONTAINING PROTEIN"/>
    <property type="match status" value="1"/>
</dbReference>
<keyword evidence="1" id="KW-0328">Glycosyltransferase</keyword>
<keyword evidence="3" id="KW-0479">Metal-binding</keyword>
<evidence type="ECO:0000256" key="3">
    <source>
        <dbReference type="ARBA" id="ARBA00022723"/>
    </source>
</evidence>
<dbReference type="InterPro" id="IPR002495">
    <property type="entry name" value="Glyco_trans_8"/>
</dbReference>
<dbReference type="Proteomes" id="UP001215087">
    <property type="component" value="Unassembled WGS sequence"/>
</dbReference>
<keyword evidence="2" id="KW-0808">Transferase</keyword>
<protein>
    <submittedName>
        <fullName evidence="4">Glycosyltransferase family 8 protein</fullName>
    </submittedName>
</protein>
<proteinExistence type="predicted"/>
<evidence type="ECO:0000313" key="5">
    <source>
        <dbReference type="Proteomes" id="UP001215087"/>
    </source>
</evidence>
<evidence type="ECO:0000313" key="4">
    <source>
        <dbReference type="EMBL" id="MDE1472888.1"/>
    </source>
</evidence>
<dbReference type="EMBL" id="JAQSVD010000024">
    <property type="protein sequence ID" value="MDE1472888.1"/>
    <property type="molecule type" value="Genomic_DNA"/>
</dbReference>
<evidence type="ECO:0000256" key="1">
    <source>
        <dbReference type="ARBA" id="ARBA00022676"/>
    </source>
</evidence>